<protein>
    <submittedName>
        <fullName evidence="1">Uncharacterized protein</fullName>
    </submittedName>
</protein>
<reference evidence="1" key="1">
    <citation type="submission" date="2014-09" db="EMBL/GenBank/DDBJ databases">
        <authorList>
            <person name="Magalhaes I.L.F."/>
            <person name="Oliveira U."/>
            <person name="Santos F.R."/>
            <person name="Vidigal T.H.D.A."/>
            <person name="Brescovit A.D."/>
            <person name="Santos A.J."/>
        </authorList>
    </citation>
    <scope>NUCLEOTIDE SEQUENCE</scope>
    <source>
        <tissue evidence="1">Shoot tissue taken approximately 20 cm above the soil surface</tissue>
    </source>
</reference>
<proteinExistence type="predicted"/>
<dbReference type="EMBL" id="GBRH01200918">
    <property type="protein sequence ID" value="JAD96977.1"/>
    <property type="molecule type" value="Transcribed_RNA"/>
</dbReference>
<sequence>MRVVPWLKSILETTSMGLFCRLSKLGCEGR</sequence>
<reference evidence="1" key="2">
    <citation type="journal article" date="2015" name="Data Brief">
        <title>Shoot transcriptome of the giant reed, Arundo donax.</title>
        <authorList>
            <person name="Barrero R.A."/>
            <person name="Guerrero F.D."/>
            <person name="Moolhuijzen P."/>
            <person name="Goolsby J.A."/>
            <person name="Tidwell J."/>
            <person name="Bellgard S.E."/>
            <person name="Bellgard M.I."/>
        </authorList>
    </citation>
    <scope>NUCLEOTIDE SEQUENCE</scope>
    <source>
        <tissue evidence="1">Shoot tissue taken approximately 20 cm above the soil surface</tissue>
    </source>
</reference>
<accession>A0A0A9ELP8</accession>
<dbReference type="AlphaFoldDB" id="A0A0A9ELP8"/>
<evidence type="ECO:0000313" key="1">
    <source>
        <dbReference type="EMBL" id="JAD96977.1"/>
    </source>
</evidence>
<name>A0A0A9ELP8_ARUDO</name>
<organism evidence="1">
    <name type="scientific">Arundo donax</name>
    <name type="common">Giant reed</name>
    <name type="synonym">Donax arundinaceus</name>
    <dbReference type="NCBI Taxonomy" id="35708"/>
    <lineage>
        <taxon>Eukaryota</taxon>
        <taxon>Viridiplantae</taxon>
        <taxon>Streptophyta</taxon>
        <taxon>Embryophyta</taxon>
        <taxon>Tracheophyta</taxon>
        <taxon>Spermatophyta</taxon>
        <taxon>Magnoliopsida</taxon>
        <taxon>Liliopsida</taxon>
        <taxon>Poales</taxon>
        <taxon>Poaceae</taxon>
        <taxon>PACMAD clade</taxon>
        <taxon>Arundinoideae</taxon>
        <taxon>Arundineae</taxon>
        <taxon>Arundo</taxon>
    </lineage>
</organism>